<feature type="region of interest" description="Disordered" evidence="8">
    <location>
        <begin position="70"/>
        <end position="116"/>
    </location>
</feature>
<evidence type="ECO:0000313" key="9">
    <source>
        <dbReference type="EMBL" id="RKF57920.1"/>
    </source>
</evidence>
<comment type="similarity">
    <text evidence="6">Belongs to the WD repeat TRM82 family.</text>
</comment>
<gene>
    <name evidence="9" type="ORF">GcC1_186012</name>
</gene>
<feature type="repeat" description="WD" evidence="7">
    <location>
        <begin position="319"/>
        <end position="361"/>
    </location>
</feature>
<dbReference type="PROSITE" id="PS50082">
    <property type="entry name" value="WD_REPEATS_2"/>
    <property type="match status" value="1"/>
</dbReference>
<evidence type="ECO:0000256" key="5">
    <source>
        <dbReference type="ARBA" id="ARBA00023242"/>
    </source>
</evidence>
<evidence type="ECO:0000256" key="2">
    <source>
        <dbReference type="ARBA" id="ARBA00022574"/>
    </source>
</evidence>
<comment type="caution">
    <text evidence="9">The sequence shown here is derived from an EMBL/GenBank/DDBJ whole genome shotgun (WGS) entry which is preliminary data.</text>
</comment>
<dbReference type="Gene3D" id="2.130.10.10">
    <property type="entry name" value="YVTN repeat-like/Quinoprotein amine dehydrogenase"/>
    <property type="match status" value="1"/>
</dbReference>
<organism evidence="9 10">
    <name type="scientific">Golovinomyces cichoracearum</name>
    <dbReference type="NCBI Taxonomy" id="62708"/>
    <lineage>
        <taxon>Eukaryota</taxon>
        <taxon>Fungi</taxon>
        <taxon>Dikarya</taxon>
        <taxon>Ascomycota</taxon>
        <taxon>Pezizomycotina</taxon>
        <taxon>Leotiomycetes</taxon>
        <taxon>Erysiphales</taxon>
        <taxon>Erysiphaceae</taxon>
        <taxon>Golovinomyces</taxon>
    </lineage>
</organism>
<accession>A0A420HKH1</accession>
<dbReference type="InterPro" id="IPR028884">
    <property type="entry name" value="Trm82"/>
</dbReference>
<dbReference type="SMART" id="SM00320">
    <property type="entry name" value="WD40"/>
    <property type="match status" value="2"/>
</dbReference>
<evidence type="ECO:0000256" key="3">
    <source>
        <dbReference type="ARBA" id="ARBA00022694"/>
    </source>
</evidence>
<evidence type="ECO:0000256" key="1">
    <source>
        <dbReference type="ARBA" id="ARBA00004123"/>
    </source>
</evidence>
<dbReference type="UniPathway" id="UPA00989"/>
<proteinExistence type="inferred from homology"/>
<evidence type="ECO:0000313" key="10">
    <source>
        <dbReference type="Proteomes" id="UP000285405"/>
    </source>
</evidence>
<dbReference type="EMBL" id="MCBR01018633">
    <property type="protein sequence ID" value="RKF57920.1"/>
    <property type="molecule type" value="Genomic_DNA"/>
</dbReference>
<dbReference type="GO" id="GO:0005634">
    <property type="term" value="C:nucleus"/>
    <property type="evidence" value="ECO:0007669"/>
    <property type="project" value="UniProtKB-SubCell"/>
</dbReference>
<feature type="compositionally biased region" description="Basic and acidic residues" evidence="8">
    <location>
        <begin position="101"/>
        <end position="116"/>
    </location>
</feature>
<dbReference type="InterPro" id="IPR001680">
    <property type="entry name" value="WD40_rpt"/>
</dbReference>
<keyword evidence="5 6" id="KW-0539">Nucleus</keyword>
<dbReference type="InterPro" id="IPR015943">
    <property type="entry name" value="WD40/YVTN_repeat-like_dom_sf"/>
</dbReference>
<keyword evidence="3 6" id="KW-0819">tRNA processing</keyword>
<dbReference type="PANTHER" id="PTHR16288:SF0">
    <property type="entry name" value="TRNA (GUANINE-N(7)-)-METHYLTRANSFERASE NON-CATALYTIC SUBUNIT WDR4"/>
    <property type="match status" value="1"/>
</dbReference>
<dbReference type="GO" id="GO:0008168">
    <property type="term" value="F:methyltransferase activity"/>
    <property type="evidence" value="ECO:0007669"/>
    <property type="project" value="UniProtKB-KW"/>
</dbReference>
<name>A0A420HKH1_9PEZI</name>
<evidence type="ECO:0000256" key="4">
    <source>
        <dbReference type="ARBA" id="ARBA00022737"/>
    </source>
</evidence>
<reference evidence="9 10" key="1">
    <citation type="journal article" date="2018" name="BMC Genomics">
        <title>Comparative genome analyses reveal sequence features reflecting distinct modes of host-adaptation between dicot and monocot powdery mildew.</title>
        <authorList>
            <person name="Wu Y."/>
            <person name="Ma X."/>
            <person name="Pan Z."/>
            <person name="Kale S.D."/>
            <person name="Song Y."/>
            <person name="King H."/>
            <person name="Zhang Q."/>
            <person name="Presley C."/>
            <person name="Deng X."/>
            <person name="Wei C.I."/>
            <person name="Xiao S."/>
        </authorList>
    </citation>
    <scope>NUCLEOTIDE SEQUENCE [LARGE SCALE GENOMIC DNA]</scope>
    <source>
        <strain evidence="9">UCSC1</strain>
    </source>
</reference>
<dbReference type="SUPFAM" id="SSF50978">
    <property type="entry name" value="WD40 repeat-like"/>
    <property type="match status" value="1"/>
</dbReference>
<keyword evidence="9" id="KW-0808">Transferase</keyword>
<dbReference type="HAMAP" id="MF_03056">
    <property type="entry name" value="TRM82"/>
    <property type="match status" value="1"/>
</dbReference>
<comment type="subcellular location">
    <subcellularLocation>
        <location evidence="1 6">Nucleus</location>
    </subcellularLocation>
</comment>
<dbReference type="InterPro" id="IPR036322">
    <property type="entry name" value="WD40_repeat_dom_sf"/>
</dbReference>
<dbReference type="AlphaFoldDB" id="A0A420HKH1"/>
<keyword evidence="2 6" id="KW-0853">WD repeat</keyword>
<protein>
    <submittedName>
        <fullName evidence="9">tRNA-methyltransferase non-catalytic subunit trm82</fullName>
    </submittedName>
</protein>
<keyword evidence="9" id="KW-0489">Methyltransferase</keyword>
<comment type="function">
    <text evidence="6">Required for the formation of N(7)-methylguanine at position 46 (m7G46) in tRNA. In the complex, it is required to stabilize and induce conformational changes of the catalytic subunit.</text>
</comment>
<dbReference type="GO" id="GO:0005829">
    <property type="term" value="C:cytosol"/>
    <property type="evidence" value="ECO:0007669"/>
    <property type="project" value="TreeGrafter"/>
</dbReference>
<dbReference type="PANTHER" id="PTHR16288">
    <property type="entry name" value="WD40 REPEAT PROTEIN 4"/>
    <property type="match status" value="1"/>
</dbReference>
<dbReference type="GO" id="GO:0106004">
    <property type="term" value="P:tRNA (guanine-N7)-methylation"/>
    <property type="evidence" value="ECO:0007669"/>
    <property type="project" value="UniProtKB-UniRule"/>
</dbReference>
<keyword evidence="4 6" id="KW-0677">Repeat</keyword>
<dbReference type="GO" id="GO:0043527">
    <property type="term" value="C:tRNA methyltransferase complex"/>
    <property type="evidence" value="ECO:0007669"/>
    <property type="project" value="TreeGrafter"/>
</dbReference>
<evidence type="ECO:0000256" key="7">
    <source>
        <dbReference type="PROSITE-ProRule" id="PRU00221"/>
    </source>
</evidence>
<comment type="pathway">
    <text evidence="6">tRNA modification; N(7)-methylguanine-tRNA biosynthesis.</text>
</comment>
<sequence>MIGCIITKQSFSVKLKLVTELSLTEMPYQAIKAIGNLLFAARGSSIDLIDIKNATILSTWTCPLTHSQNHHTASEVESGERSFNSLGEKNENSPPVKKRKLSSEKNNLSDKNLKEAEVLEPTDGKNKGDVYHVESPTVSILTSTLSGKHIIIVTGEDKSIRVLEKVGEDQSQKLIQLSQRVMPKRPCALALSDDEMTIVSADKFGDVYSLPVLHVPSTQSVLQDSEQNLKTFKPAANEFTIHSERNKRALESQRKQKIQSSKKHGSSFDQKLLLGHVSMLTDVKLATVCGRSYVITSDRDEHIRVSRGIPQTHVIENFCLGHSEFVSKLCIPSTRPTYLISGGGDDEIFLWDWRRGDLLSKTNLREHVSNVRRKFSSGEGQSETLDSRLKFAVSGILHLNEVVNNQSPDLIIISCEGLPALFTFIFSPENTLQYSETLWTAGNVLDMSVTLHQGTRSRTLLVSIDDCHEPGSTSEFRKDDFSNVMPLHQFTVHGRNLKGSPFEIQMPKDVKAHIEFGKVSDLLYGIENLRKWGDIPQNT</sequence>
<dbReference type="OrthoDB" id="339900at2759"/>
<dbReference type="Proteomes" id="UP000285405">
    <property type="component" value="Unassembled WGS sequence"/>
</dbReference>
<evidence type="ECO:0000256" key="8">
    <source>
        <dbReference type="SAM" id="MobiDB-lite"/>
    </source>
</evidence>
<evidence type="ECO:0000256" key="6">
    <source>
        <dbReference type="HAMAP-Rule" id="MF_03056"/>
    </source>
</evidence>